<evidence type="ECO:0000259" key="2">
    <source>
        <dbReference type="Pfam" id="PF20789"/>
    </source>
</evidence>
<dbReference type="AlphaFoldDB" id="A0A381PNF3"/>
<reference evidence="3" key="1">
    <citation type="submission" date="2018-05" db="EMBL/GenBank/DDBJ databases">
        <authorList>
            <person name="Lanie J.A."/>
            <person name="Ng W.-L."/>
            <person name="Kazmierczak K.M."/>
            <person name="Andrzejewski T.M."/>
            <person name="Davidsen T.M."/>
            <person name="Wayne K.J."/>
            <person name="Tettelin H."/>
            <person name="Glass J.I."/>
            <person name="Rusch D."/>
            <person name="Podicherti R."/>
            <person name="Tsui H.-C.T."/>
            <person name="Winkler M.E."/>
        </authorList>
    </citation>
    <scope>NUCLEOTIDE SEQUENCE</scope>
</reference>
<dbReference type="InterPro" id="IPR029069">
    <property type="entry name" value="HotDog_dom_sf"/>
</dbReference>
<name>A0A381PNF3_9ZZZZ</name>
<dbReference type="Pfam" id="PF20789">
    <property type="entry name" value="4HBT_3C"/>
    <property type="match status" value="1"/>
</dbReference>
<sequence length="275" mass="28748">MTSDLDPWASRQTETPGLGFLDLQPADPPSSWLLKVTPEITGATGTLHGGCGLAAVAVALETVCQRPVSNISGQYLARAAVGSTVSIEIEQLAVGNRITQATATCFCDGAQVLRASAALGGRDLGVDTSWLHAPGVPAPADCPPRNPTSETGYSFTDNADIRLAGQEPGQRTVHYWARLPERLASTAPGLIALADLLPSGMRVSLDSGFRGSSLDHTVRIASLVSSEWVLLSIESASIRNSIGHGRIDLYAQTGELLATGSQSFALTELTGSLDR</sequence>
<feature type="domain" description="Acyl-CoA thioesterase-like N-terminal HotDog" evidence="1">
    <location>
        <begin position="42"/>
        <end position="118"/>
    </location>
</feature>
<dbReference type="Pfam" id="PF13622">
    <property type="entry name" value="4HBT_3"/>
    <property type="match status" value="1"/>
</dbReference>
<dbReference type="InterPro" id="IPR049450">
    <property type="entry name" value="ACOT8-like_C"/>
</dbReference>
<dbReference type="EMBL" id="UINC01001039">
    <property type="protein sequence ID" value="SUZ68545.1"/>
    <property type="molecule type" value="Genomic_DNA"/>
</dbReference>
<dbReference type="InterPro" id="IPR049449">
    <property type="entry name" value="TesB_ACOT8-like_N"/>
</dbReference>
<evidence type="ECO:0008006" key="4">
    <source>
        <dbReference type="Google" id="ProtNLM"/>
    </source>
</evidence>
<dbReference type="Gene3D" id="2.40.160.210">
    <property type="entry name" value="Acyl-CoA thioesterase, double hotdog domain"/>
    <property type="match status" value="1"/>
</dbReference>
<protein>
    <recommendedName>
        <fullName evidence="4">Thioesterase domain-containing protein</fullName>
    </recommendedName>
</protein>
<accession>A0A381PNF3</accession>
<proteinExistence type="predicted"/>
<dbReference type="SUPFAM" id="SSF54637">
    <property type="entry name" value="Thioesterase/thiol ester dehydrase-isomerase"/>
    <property type="match status" value="2"/>
</dbReference>
<dbReference type="InterPro" id="IPR042171">
    <property type="entry name" value="Acyl-CoA_hotdog"/>
</dbReference>
<organism evidence="3">
    <name type="scientific">marine metagenome</name>
    <dbReference type="NCBI Taxonomy" id="408172"/>
    <lineage>
        <taxon>unclassified sequences</taxon>
        <taxon>metagenomes</taxon>
        <taxon>ecological metagenomes</taxon>
    </lineage>
</organism>
<gene>
    <name evidence="3" type="ORF">METZ01_LOCUS21399</name>
</gene>
<feature type="domain" description="Acyl-CoA thioesterase-like C-terminal" evidence="2">
    <location>
        <begin position="139"/>
        <end position="264"/>
    </location>
</feature>
<evidence type="ECO:0000313" key="3">
    <source>
        <dbReference type="EMBL" id="SUZ68545.1"/>
    </source>
</evidence>
<dbReference type="CDD" id="cd03440">
    <property type="entry name" value="hot_dog"/>
    <property type="match status" value="1"/>
</dbReference>
<evidence type="ECO:0000259" key="1">
    <source>
        <dbReference type="Pfam" id="PF13622"/>
    </source>
</evidence>